<dbReference type="Gene3D" id="3.40.50.2300">
    <property type="match status" value="1"/>
</dbReference>
<reference evidence="5 6" key="1">
    <citation type="submission" date="2006-10" db="EMBL/GenBank/DDBJ databases">
        <title>Complete sequence of Syntrophobacter fumaroxidans MPOB.</title>
        <authorList>
            <consortium name="US DOE Joint Genome Institute"/>
            <person name="Copeland A."/>
            <person name="Lucas S."/>
            <person name="Lapidus A."/>
            <person name="Barry K."/>
            <person name="Detter J.C."/>
            <person name="Glavina del Rio T."/>
            <person name="Hammon N."/>
            <person name="Israni S."/>
            <person name="Pitluck S."/>
            <person name="Goltsman E.G."/>
            <person name="Martinez M."/>
            <person name="Schmutz J."/>
            <person name="Larimer F."/>
            <person name="Land M."/>
            <person name="Hauser L."/>
            <person name="Kyrpides N."/>
            <person name="Kim E."/>
            <person name="Boone D.R."/>
            <person name="Brockman F."/>
            <person name="Culley D."/>
            <person name="Ferry J."/>
            <person name="Gunsalus R."/>
            <person name="McInerney M.J."/>
            <person name="Morrison M."/>
            <person name="Plugge C."/>
            <person name="Rohlin L."/>
            <person name="Scholten J."/>
            <person name="Sieber J."/>
            <person name="Stams A.J.M."/>
            <person name="Worm P."/>
            <person name="Henstra A.M."/>
            <person name="Richardson P."/>
        </authorList>
    </citation>
    <scope>NUCLEOTIDE SEQUENCE [LARGE SCALE GENOMIC DNA]</scope>
    <source>
        <strain evidence="6">DSM 10017 / MPOB</strain>
    </source>
</reference>
<evidence type="ECO:0000256" key="3">
    <source>
        <dbReference type="ARBA" id="ARBA00022729"/>
    </source>
</evidence>
<dbReference type="EMBL" id="CP000478">
    <property type="protein sequence ID" value="ABK16886.1"/>
    <property type="molecule type" value="Genomic_DNA"/>
</dbReference>
<proteinExistence type="inferred from homology"/>
<dbReference type="SUPFAM" id="SSF53822">
    <property type="entry name" value="Periplasmic binding protein-like I"/>
    <property type="match status" value="1"/>
</dbReference>
<gene>
    <name evidence="5" type="ordered locus">Sfum_1193</name>
</gene>
<feature type="domain" description="Periplasmic binding protein" evidence="4">
    <location>
        <begin position="1"/>
        <end position="107"/>
    </location>
</feature>
<name>A0LHI4_SYNFM</name>
<dbReference type="GO" id="GO:0030246">
    <property type="term" value="F:carbohydrate binding"/>
    <property type="evidence" value="ECO:0007669"/>
    <property type="project" value="UniProtKB-ARBA"/>
</dbReference>
<protein>
    <submittedName>
        <fullName evidence="5">Ribose ABC transporter, periplasmic ribose-binding protein RbsB</fullName>
    </submittedName>
</protein>
<dbReference type="PANTHER" id="PTHR46847">
    <property type="entry name" value="D-ALLOSE-BINDING PERIPLASMIC PROTEIN-RELATED"/>
    <property type="match status" value="1"/>
</dbReference>
<organism evidence="5 6">
    <name type="scientific">Syntrophobacter fumaroxidans (strain DSM 10017 / MPOB)</name>
    <dbReference type="NCBI Taxonomy" id="335543"/>
    <lineage>
        <taxon>Bacteria</taxon>
        <taxon>Pseudomonadati</taxon>
        <taxon>Thermodesulfobacteriota</taxon>
        <taxon>Syntrophobacteria</taxon>
        <taxon>Syntrophobacterales</taxon>
        <taxon>Syntrophobacteraceae</taxon>
        <taxon>Syntrophobacter</taxon>
    </lineage>
</organism>
<evidence type="ECO:0000313" key="5">
    <source>
        <dbReference type="EMBL" id="ABK16886.1"/>
    </source>
</evidence>
<dbReference type="AlphaFoldDB" id="A0LHI4"/>
<dbReference type="KEGG" id="sfu:Sfum_1193"/>
<evidence type="ECO:0000259" key="4">
    <source>
        <dbReference type="Pfam" id="PF13407"/>
    </source>
</evidence>
<dbReference type="InterPro" id="IPR028082">
    <property type="entry name" value="Peripla_BP_I"/>
</dbReference>
<dbReference type="STRING" id="335543.Sfum_1193"/>
<dbReference type="RefSeq" id="WP_011698057.1">
    <property type="nucleotide sequence ID" value="NC_008554.1"/>
</dbReference>
<dbReference type="Pfam" id="PF13407">
    <property type="entry name" value="Peripla_BP_4"/>
    <property type="match status" value="1"/>
</dbReference>
<dbReference type="HOGENOM" id="CLU_2182661_0_0_7"/>
<accession>A0LHI4</accession>
<dbReference type="InterPro" id="IPR025997">
    <property type="entry name" value="SBP_2_dom"/>
</dbReference>
<dbReference type="Proteomes" id="UP000001784">
    <property type="component" value="Chromosome"/>
</dbReference>
<dbReference type="eggNOG" id="COG1879">
    <property type="taxonomic scope" value="Bacteria"/>
</dbReference>
<evidence type="ECO:0000256" key="2">
    <source>
        <dbReference type="ARBA" id="ARBA00007639"/>
    </source>
</evidence>
<evidence type="ECO:0000256" key="1">
    <source>
        <dbReference type="ARBA" id="ARBA00004196"/>
    </source>
</evidence>
<dbReference type="GO" id="GO:0030313">
    <property type="term" value="C:cell envelope"/>
    <property type="evidence" value="ECO:0007669"/>
    <property type="project" value="UniProtKB-SubCell"/>
</dbReference>
<keyword evidence="3" id="KW-0732">Signal</keyword>
<dbReference type="PANTHER" id="PTHR46847:SF1">
    <property type="entry name" value="D-ALLOSE-BINDING PERIPLASMIC PROTEIN-RELATED"/>
    <property type="match status" value="1"/>
</dbReference>
<comment type="subcellular location">
    <subcellularLocation>
        <location evidence="1">Cell envelope</location>
    </subcellularLocation>
</comment>
<evidence type="ECO:0000313" key="6">
    <source>
        <dbReference type="Proteomes" id="UP000001784"/>
    </source>
</evidence>
<keyword evidence="6" id="KW-1185">Reference proteome</keyword>
<comment type="similarity">
    <text evidence="2">Belongs to the bacterial solute-binding protein 2 family.</text>
</comment>
<dbReference type="OrthoDB" id="9813037at2"/>
<dbReference type="InParanoid" id="A0LHI4"/>
<sequence length="109" mass="11792">MKALSNAFFGRMKTGARNCASLRGIAPEVFGIERESDVEHQIAIVDNLIARGFRAIAIAPADSRKLFPVCKKALDKGVIVINIDNPFRKATLAEHGISIPFVGSDNVRG</sequence>